<dbReference type="Proteomes" id="UP000596902">
    <property type="component" value="Unassembled WGS sequence"/>
</dbReference>
<comment type="caution">
    <text evidence="1">The sequence shown here is derived from an EMBL/GenBank/DDBJ whole genome shotgun (WGS) entry which is preliminary data.</text>
</comment>
<reference evidence="1" key="1">
    <citation type="submission" date="2020-01" db="EMBL/GenBank/DDBJ databases">
        <authorList>
            <person name="Feng Z.H.Z."/>
        </authorList>
    </citation>
    <scope>NUCLEOTIDE SEQUENCE</scope>
    <source>
        <strain evidence="1">CBS107.38</strain>
    </source>
</reference>
<reference evidence="1" key="2">
    <citation type="submission" date="2020-08" db="EMBL/GenBank/DDBJ databases">
        <title>Draft Genome Sequence of Cumin Blight Pathogen Alternaria burnsii.</title>
        <authorList>
            <person name="Feng Z."/>
        </authorList>
    </citation>
    <scope>NUCLEOTIDE SEQUENCE</scope>
    <source>
        <strain evidence="1">CBS107.38</strain>
    </source>
</reference>
<dbReference type="EMBL" id="JAAABM010000014">
    <property type="protein sequence ID" value="KAF7673137.1"/>
    <property type="molecule type" value="Genomic_DNA"/>
</dbReference>
<evidence type="ECO:0000313" key="2">
    <source>
        <dbReference type="Proteomes" id="UP000596902"/>
    </source>
</evidence>
<dbReference type="RefSeq" id="XP_038783480.1">
    <property type="nucleotide sequence ID" value="XM_038934135.1"/>
</dbReference>
<evidence type="ECO:0000313" key="1">
    <source>
        <dbReference type="EMBL" id="KAF7673137.1"/>
    </source>
</evidence>
<accession>A0A8H7AYW4</accession>
<keyword evidence="2" id="KW-1185">Reference proteome</keyword>
<proteinExistence type="predicted"/>
<sequence length="62" mass="6534">MLETGSGHEAEGGSVLGVVDGERGSDCLYDTLFLISIQAKQPSSKILSQLKEGIGPSWVREG</sequence>
<dbReference type="GeneID" id="62207313"/>
<name>A0A8H7AYW4_9PLEO</name>
<dbReference type="AlphaFoldDB" id="A0A8H7AYW4"/>
<gene>
    <name evidence="1" type="ORF">GT037_009088</name>
</gene>
<organism evidence="1 2">
    <name type="scientific">Alternaria burnsii</name>
    <dbReference type="NCBI Taxonomy" id="1187904"/>
    <lineage>
        <taxon>Eukaryota</taxon>
        <taxon>Fungi</taxon>
        <taxon>Dikarya</taxon>
        <taxon>Ascomycota</taxon>
        <taxon>Pezizomycotina</taxon>
        <taxon>Dothideomycetes</taxon>
        <taxon>Pleosporomycetidae</taxon>
        <taxon>Pleosporales</taxon>
        <taxon>Pleosporineae</taxon>
        <taxon>Pleosporaceae</taxon>
        <taxon>Alternaria</taxon>
        <taxon>Alternaria sect. Alternaria</taxon>
    </lineage>
</organism>
<protein>
    <submittedName>
        <fullName evidence="1">Uncharacterized protein</fullName>
    </submittedName>
</protein>